<evidence type="ECO:0000313" key="1">
    <source>
        <dbReference type="EMBL" id="JAH17586.1"/>
    </source>
</evidence>
<protein>
    <submittedName>
        <fullName evidence="1">Uncharacterized protein</fullName>
    </submittedName>
</protein>
<reference evidence="1" key="1">
    <citation type="submission" date="2014-11" db="EMBL/GenBank/DDBJ databases">
        <authorList>
            <person name="Amaro Gonzalez C."/>
        </authorList>
    </citation>
    <scope>NUCLEOTIDE SEQUENCE</scope>
</reference>
<dbReference type="EMBL" id="GBXM01090991">
    <property type="protein sequence ID" value="JAH17586.1"/>
    <property type="molecule type" value="Transcribed_RNA"/>
</dbReference>
<dbReference type="AlphaFoldDB" id="A0A0E9QL16"/>
<reference evidence="1" key="2">
    <citation type="journal article" date="2015" name="Fish Shellfish Immunol.">
        <title>Early steps in the European eel (Anguilla anguilla)-Vibrio vulnificus interaction in the gills: Role of the RtxA13 toxin.</title>
        <authorList>
            <person name="Callol A."/>
            <person name="Pajuelo D."/>
            <person name="Ebbesson L."/>
            <person name="Teles M."/>
            <person name="MacKenzie S."/>
            <person name="Amaro C."/>
        </authorList>
    </citation>
    <scope>NUCLEOTIDE SEQUENCE</scope>
</reference>
<organism evidence="1">
    <name type="scientific">Anguilla anguilla</name>
    <name type="common">European freshwater eel</name>
    <name type="synonym">Muraena anguilla</name>
    <dbReference type="NCBI Taxonomy" id="7936"/>
    <lineage>
        <taxon>Eukaryota</taxon>
        <taxon>Metazoa</taxon>
        <taxon>Chordata</taxon>
        <taxon>Craniata</taxon>
        <taxon>Vertebrata</taxon>
        <taxon>Euteleostomi</taxon>
        <taxon>Actinopterygii</taxon>
        <taxon>Neopterygii</taxon>
        <taxon>Teleostei</taxon>
        <taxon>Anguilliformes</taxon>
        <taxon>Anguillidae</taxon>
        <taxon>Anguilla</taxon>
    </lineage>
</organism>
<accession>A0A0E9QL16</accession>
<proteinExistence type="predicted"/>
<sequence>MLSKHTAGTVLMQCGLSRFFKVALAVCHLGIEPMTLRRQGLFLNHCSALSPCPFFSLIPLAHDVCPLTSDEAATVQSSRS</sequence>
<name>A0A0E9QL16_ANGAN</name>